<dbReference type="Pfam" id="PF00903">
    <property type="entry name" value="Glyoxalase"/>
    <property type="match status" value="1"/>
</dbReference>
<reference evidence="2 3" key="1">
    <citation type="journal article" date="2013" name="Int. J. Syst. Evol. Microbiol.">
        <title>Marinoscillum luteum sp. nov., isolated from marine sediment.</title>
        <authorList>
            <person name="Cha I.T."/>
            <person name="Park S.J."/>
            <person name="Kim S.J."/>
            <person name="Kim J.G."/>
            <person name="Jung M.Y."/>
            <person name="Shin K.S."/>
            <person name="Kwon K.K."/>
            <person name="Yang S.H."/>
            <person name="Seo Y.S."/>
            <person name="Rhee S.K."/>
        </authorList>
    </citation>
    <scope>NUCLEOTIDE SEQUENCE [LARGE SCALE GENOMIC DNA]</scope>
    <source>
        <strain evidence="2 3">KCTC 23939</strain>
    </source>
</reference>
<organism evidence="2 3">
    <name type="scientific">Marinoscillum luteum</name>
    <dbReference type="NCBI Taxonomy" id="861051"/>
    <lineage>
        <taxon>Bacteria</taxon>
        <taxon>Pseudomonadati</taxon>
        <taxon>Bacteroidota</taxon>
        <taxon>Cytophagia</taxon>
        <taxon>Cytophagales</taxon>
        <taxon>Reichenbachiellaceae</taxon>
        <taxon>Marinoscillum</taxon>
    </lineage>
</organism>
<dbReference type="PANTHER" id="PTHR33993:SF2">
    <property type="entry name" value="VOC DOMAIN-CONTAINING PROTEIN"/>
    <property type="match status" value="1"/>
</dbReference>
<dbReference type="PANTHER" id="PTHR33993">
    <property type="entry name" value="GLYOXALASE-RELATED"/>
    <property type="match status" value="1"/>
</dbReference>
<keyword evidence="3" id="KW-1185">Reference proteome</keyword>
<dbReference type="PROSITE" id="PS51819">
    <property type="entry name" value="VOC"/>
    <property type="match status" value="1"/>
</dbReference>
<proteinExistence type="predicted"/>
<protein>
    <submittedName>
        <fullName evidence="2">VOC family protein</fullName>
    </submittedName>
</protein>
<comment type="caution">
    <text evidence="2">The sequence shown here is derived from an EMBL/GenBank/DDBJ whole genome shotgun (WGS) entry which is preliminary data.</text>
</comment>
<sequence length="125" mass="13882">MNNPVHWFEIPVTDMDRAQKFYETVLDQKLDVRDFGNFVMAWFSSNPTQPGSGGTLIKAESYVPSHEGSLIYFGVAEIDDVLPRVEPAGGKVLNPKTSIGEYGHVAHFEDTEGNRVTFHQPPAGM</sequence>
<dbReference type="Gene3D" id="3.10.180.10">
    <property type="entry name" value="2,3-Dihydroxybiphenyl 1,2-Dioxygenase, domain 1"/>
    <property type="match status" value="1"/>
</dbReference>
<dbReference type="InterPro" id="IPR029068">
    <property type="entry name" value="Glyas_Bleomycin-R_OHBP_Dase"/>
</dbReference>
<dbReference type="InterPro" id="IPR037523">
    <property type="entry name" value="VOC_core"/>
</dbReference>
<name>A0ABW7N8H4_9BACT</name>
<evidence type="ECO:0000313" key="3">
    <source>
        <dbReference type="Proteomes" id="UP001610063"/>
    </source>
</evidence>
<evidence type="ECO:0000259" key="1">
    <source>
        <dbReference type="PROSITE" id="PS51819"/>
    </source>
</evidence>
<dbReference type="SUPFAM" id="SSF54593">
    <property type="entry name" value="Glyoxalase/Bleomycin resistance protein/Dihydroxybiphenyl dioxygenase"/>
    <property type="match status" value="1"/>
</dbReference>
<dbReference type="InterPro" id="IPR004360">
    <property type="entry name" value="Glyas_Fos-R_dOase_dom"/>
</dbReference>
<gene>
    <name evidence="2" type="ORF">ACHKAR_09440</name>
</gene>
<feature type="domain" description="VOC" evidence="1">
    <location>
        <begin position="4"/>
        <end position="121"/>
    </location>
</feature>
<dbReference type="InterPro" id="IPR052164">
    <property type="entry name" value="Anthracycline_SecMetBiosynth"/>
</dbReference>
<dbReference type="RefSeq" id="WP_395417209.1">
    <property type="nucleotide sequence ID" value="NZ_JBIPKE010000015.1"/>
</dbReference>
<dbReference type="CDD" id="cd07247">
    <property type="entry name" value="SgaA_N_like"/>
    <property type="match status" value="1"/>
</dbReference>
<dbReference type="EMBL" id="JBIPKE010000015">
    <property type="protein sequence ID" value="MFH6983662.1"/>
    <property type="molecule type" value="Genomic_DNA"/>
</dbReference>
<evidence type="ECO:0000313" key="2">
    <source>
        <dbReference type="EMBL" id="MFH6983662.1"/>
    </source>
</evidence>
<dbReference type="Proteomes" id="UP001610063">
    <property type="component" value="Unassembled WGS sequence"/>
</dbReference>
<accession>A0ABW7N8H4</accession>